<evidence type="ECO:0000313" key="2">
    <source>
        <dbReference type="Proteomes" id="UP000005270"/>
    </source>
</evidence>
<dbReference type="GO" id="GO:0004674">
    <property type="term" value="F:protein serine/threonine kinase activity"/>
    <property type="evidence" value="ECO:0007669"/>
    <property type="project" value="UniProtKB-KW"/>
</dbReference>
<keyword evidence="1" id="KW-0808">Transferase</keyword>
<organism evidence="1 2">
    <name type="scientific">Thermogladius calderae (strain DSM 22663 / VKM B-2946 / 1633)</name>
    <dbReference type="NCBI Taxonomy" id="1184251"/>
    <lineage>
        <taxon>Archaea</taxon>
        <taxon>Thermoproteota</taxon>
        <taxon>Thermoprotei</taxon>
        <taxon>Desulfurococcales</taxon>
        <taxon>Desulfurococcaceae</taxon>
        <taxon>Thermogladius</taxon>
    </lineage>
</organism>
<keyword evidence="2" id="KW-1185">Reference proteome</keyword>
<protein>
    <submittedName>
        <fullName evidence="1">Mn2+-dependent serine/threonine protein kinase</fullName>
    </submittedName>
</protein>
<dbReference type="HOGENOM" id="CLU_090895_0_0_2"/>
<name>I3TEZ6_THEC1</name>
<dbReference type="Proteomes" id="UP000005270">
    <property type="component" value="Chromosome"/>
</dbReference>
<gene>
    <name evidence="1" type="ordered locus">TCELL_0910</name>
</gene>
<dbReference type="SUPFAM" id="SSF56112">
    <property type="entry name" value="Protein kinase-like (PK-like)"/>
    <property type="match status" value="1"/>
</dbReference>
<dbReference type="eggNOG" id="arCOG01186">
    <property type="taxonomic scope" value="Archaea"/>
</dbReference>
<dbReference type="OrthoDB" id="35902at2157"/>
<dbReference type="InterPro" id="IPR011009">
    <property type="entry name" value="Kinase-like_dom_sf"/>
</dbReference>
<dbReference type="GeneID" id="13013227"/>
<evidence type="ECO:0000313" key="1">
    <source>
        <dbReference type="EMBL" id="AFK51334.1"/>
    </source>
</evidence>
<dbReference type="RefSeq" id="WP_014737584.1">
    <property type="nucleotide sequence ID" value="NC_017954.1"/>
</dbReference>
<dbReference type="InParanoid" id="I3TEZ6"/>
<reference evidence="1 2" key="1">
    <citation type="journal article" date="2012" name="J. Bacteriol.">
        <title>Complete genome sequence of the hyperthermophilic cellulolytic Crenarchaeon 'Thermogladius cellulolyticus' 1633.</title>
        <authorList>
            <person name="Mardanov A.V."/>
            <person name="Kochetkova T.V."/>
            <person name="Beletsky A.V."/>
            <person name="Bonch-Osmolovskaya E.A."/>
            <person name="Ravin N.V."/>
            <person name="Skryabin K.G."/>
        </authorList>
    </citation>
    <scope>NUCLEOTIDE SEQUENCE [LARGE SCALE GENOMIC DNA]</scope>
    <source>
        <strain evidence="2">DSM 22663 / VKM B-2946 / 1633</strain>
    </source>
</reference>
<dbReference type="EMBL" id="CP003531">
    <property type="protein sequence ID" value="AFK51334.1"/>
    <property type="molecule type" value="Genomic_DNA"/>
</dbReference>
<keyword evidence="1" id="KW-0418">Kinase</keyword>
<accession>I3TEZ6</accession>
<sequence>MSKGDSPGHPTLLIYVAVRVVYYRSRGLRNIVDSLREVHLQVRVVELGDVKVVVKEYGREPGILKWAFIKASTIPLQVYPFEVKPLNRLEREVRAFRKLRGFSTPRVILVDYRDALIAREFVEGTNDVEVVRKQLDRLGEVFSETHNYGYSLGDTKLDNIVYSERGDKWYVIDCEQAVSPARPQAMIWDLLVFITSYLFATLEKNVFALAGFREQMSVFLRSYLERSENRAEIARSAGTYLVKLVSSLMLPYPLSRTFIEALRSGST</sequence>
<keyword evidence="1" id="KW-0723">Serine/threonine-protein kinase</keyword>
<dbReference type="KEGG" id="thg:TCELL_0910"/>
<proteinExistence type="predicted"/>
<dbReference type="AlphaFoldDB" id="I3TEZ6"/>